<organism evidence="2 3">
    <name type="scientific">Exocentrus adspersus</name>
    <dbReference type="NCBI Taxonomy" id="1586481"/>
    <lineage>
        <taxon>Eukaryota</taxon>
        <taxon>Metazoa</taxon>
        <taxon>Ecdysozoa</taxon>
        <taxon>Arthropoda</taxon>
        <taxon>Hexapoda</taxon>
        <taxon>Insecta</taxon>
        <taxon>Pterygota</taxon>
        <taxon>Neoptera</taxon>
        <taxon>Endopterygota</taxon>
        <taxon>Coleoptera</taxon>
        <taxon>Polyphaga</taxon>
        <taxon>Cucujiformia</taxon>
        <taxon>Chrysomeloidea</taxon>
        <taxon>Cerambycidae</taxon>
        <taxon>Lamiinae</taxon>
        <taxon>Acanthocinini</taxon>
        <taxon>Exocentrus</taxon>
    </lineage>
</organism>
<dbReference type="EMBL" id="JANEYG010000079">
    <property type="protein sequence ID" value="KAJ8914131.1"/>
    <property type="molecule type" value="Genomic_DNA"/>
</dbReference>
<comment type="caution">
    <text evidence="2">The sequence shown here is derived from an EMBL/GenBank/DDBJ whole genome shotgun (WGS) entry which is preliminary data.</text>
</comment>
<sequence>MPNTTAEQTTNLKPFQNRFFASQLRNAKRKPQGKIYSIEDKIDALLLWKSSPTMYRNLNRLGFCLPTATTLRKLLRKVPLRTGISETVFRSIEKQVGKMPHMKRQCSILFDEMAIQPHLDYELHNDLVVGFEENGTKLSDQESVFMLRGVNKSWKQPVGFVFSKSAMSATDIVKYIKEIIHHCESIDLHVIAIICDQGAANVKAISLLTEESRRIKILNNEEPSTETVIIHNSRVVSLFDPPHLLKSIRNNLLTKDLSYYYNTTKKLHHGTILSKPTTSTEVITSG</sequence>
<dbReference type="Pfam" id="PF21787">
    <property type="entry name" value="TNP-like_RNaseH_N"/>
    <property type="match status" value="1"/>
</dbReference>
<reference evidence="2 3" key="1">
    <citation type="journal article" date="2023" name="Insect Mol. Biol.">
        <title>Genome sequencing provides insights into the evolution of gene families encoding plant cell wall-degrading enzymes in longhorned beetles.</title>
        <authorList>
            <person name="Shin N.R."/>
            <person name="Okamura Y."/>
            <person name="Kirsch R."/>
            <person name="Pauchet Y."/>
        </authorList>
    </citation>
    <scope>NUCLEOTIDE SEQUENCE [LARGE SCALE GENOMIC DNA]</scope>
    <source>
        <strain evidence="2">EAD_L_NR</strain>
    </source>
</reference>
<proteinExistence type="predicted"/>
<accession>A0AAV8VIJ6</accession>
<dbReference type="Proteomes" id="UP001159042">
    <property type="component" value="Unassembled WGS sequence"/>
</dbReference>
<protein>
    <recommendedName>
        <fullName evidence="1">Transposable element P transposase-like RNase H domain-containing protein</fullName>
    </recommendedName>
</protein>
<gene>
    <name evidence="2" type="ORF">NQ315_016209</name>
</gene>
<feature type="domain" description="Transposable element P transposase-like RNase H" evidence="1">
    <location>
        <begin position="82"/>
        <end position="208"/>
    </location>
</feature>
<evidence type="ECO:0000259" key="1">
    <source>
        <dbReference type="Pfam" id="PF21787"/>
    </source>
</evidence>
<dbReference type="AlphaFoldDB" id="A0AAV8VIJ6"/>
<keyword evidence="3" id="KW-1185">Reference proteome</keyword>
<evidence type="ECO:0000313" key="3">
    <source>
        <dbReference type="Proteomes" id="UP001159042"/>
    </source>
</evidence>
<name>A0AAV8VIJ6_9CUCU</name>
<dbReference type="InterPro" id="IPR048365">
    <property type="entry name" value="TNP-like_RNaseH_N"/>
</dbReference>
<evidence type="ECO:0000313" key="2">
    <source>
        <dbReference type="EMBL" id="KAJ8914131.1"/>
    </source>
</evidence>